<reference evidence="4 5" key="1">
    <citation type="journal article" date="2018" name="Sci. Rep.">
        <title>Comprehensive analysis of single molecule sequencing-derived complete genome and whole transcriptome of Hyposidra talaca nuclear polyhedrosis virus.</title>
        <authorList>
            <person name="Nguyen T.T."/>
            <person name="Suryamohan K."/>
            <person name="Kuriakose B."/>
            <person name="Janakiraman V."/>
            <person name="Reichelt M."/>
            <person name="Chaudhuri S."/>
            <person name="Guillory J."/>
            <person name="Divakaran N."/>
            <person name="Rabins P.E."/>
            <person name="Goel R."/>
            <person name="Deka B."/>
            <person name="Sarkar S."/>
            <person name="Ekka P."/>
            <person name="Tsai Y.C."/>
            <person name="Vargas D."/>
            <person name="Santhosh S."/>
            <person name="Mohan S."/>
            <person name="Chin C.S."/>
            <person name="Korlach J."/>
            <person name="Thomas G."/>
            <person name="Babu A."/>
            <person name="Seshagiri S."/>
        </authorList>
    </citation>
    <scope>NUCLEOTIDE SEQUENCE [LARGE SCALE GENOMIC DNA]</scope>
    <source>
        <strain evidence="4 5">HytaNPVIndia001</strain>
    </source>
</reference>
<keyword evidence="2" id="KW-0378">Hydrolase</keyword>
<proteinExistence type="predicted"/>
<keyword evidence="1" id="KW-0540">Nuclease</keyword>
<dbReference type="Proteomes" id="UP000501125">
    <property type="component" value="Chromosome"/>
</dbReference>
<keyword evidence="5" id="KW-1185">Reference proteome</keyword>
<evidence type="ECO:0000313" key="4">
    <source>
        <dbReference type="EMBL" id="AWW14419.1"/>
    </source>
</evidence>
<sequence length="232" mass="26164">MKTFTINNVVFKVNFDLKRVYCELYNNESLAVHVYGQHDYLFESSALYQYPGIACNIKLPKLNSASTIQLIEFQGNDTYKMVTKRLDNKLYYVHHHYAKYYVYGQVPGVVLTDSDSPKLNAFNCYIGSPIFDDRNRLVSFVTDYYFPNENGITAVMPITGESYRMQGVFCLDGGVRVFDTLSLNTTTVAAEPTINILVGHNGKHVKIAVVYNGSVVSELLITCKYAGNVLIV</sequence>
<dbReference type="GO" id="GO:0016787">
    <property type="term" value="F:hydrolase activity"/>
    <property type="evidence" value="ECO:0007669"/>
    <property type="project" value="UniProtKB-KW"/>
</dbReference>
<accession>A0A2Z4HI08</accession>
<name>A0A2Z4HI08_9ABAC</name>
<dbReference type="InterPro" id="IPR006853">
    <property type="entry name" value="Poxin_vir"/>
</dbReference>
<dbReference type="KEGG" id="vg:65101537"/>
<evidence type="ECO:0000256" key="3">
    <source>
        <dbReference type="ARBA" id="ARBA00023932"/>
    </source>
</evidence>
<dbReference type="GeneID" id="65101537"/>
<organism evidence="4 5">
    <name type="scientific">Hyposidra talaca nucleopolyhedrovirus</name>
    <dbReference type="NCBI Taxonomy" id="1070315"/>
    <lineage>
        <taxon>Viruses</taxon>
        <taxon>Viruses incertae sedis</taxon>
        <taxon>Naldaviricetes</taxon>
        <taxon>Lefavirales</taxon>
        <taxon>Baculoviridae</taxon>
        <taxon>Alphabaculovirus</taxon>
        <taxon>Alphabaculovirus hytalacae</taxon>
    </lineage>
</organism>
<gene>
    <name evidence="4" type="primary">p26</name>
    <name evidence="4" type="ORF">HytaNPV_gp059</name>
</gene>
<evidence type="ECO:0000256" key="2">
    <source>
        <dbReference type="ARBA" id="ARBA00022801"/>
    </source>
</evidence>
<dbReference type="GO" id="GO:0004518">
    <property type="term" value="F:nuclease activity"/>
    <property type="evidence" value="ECO:0007669"/>
    <property type="project" value="UniProtKB-KW"/>
</dbReference>
<dbReference type="RefSeq" id="YP_010086326.1">
    <property type="nucleotide sequence ID" value="NC_055453.1"/>
</dbReference>
<evidence type="ECO:0000313" key="5">
    <source>
        <dbReference type="Proteomes" id="UP000501125"/>
    </source>
</evidence>
<protein>
    <submittedName>
        <fullName evidence="4">p26</fullName>
    </submittedName>
</protein>
<evidence type="ECO:0000256" key="1">
    <source>
        <dbReference type="ARBA" id="ARBA00022722"/>
    </source>
</evidence>
<dbReference type="EMBL" id="MH261376">
    <property type="protein sequence ID" value="AWW14419.1"/>
    <property type="molecule type" value="Genomic_DNA"/>
</dbReference>
<comment type="catalytic activity">
    <reaction evidence="3">
        <text>2',3'-cGAMP + H2O = Gp(2'-5')Ap(3') + H(+)</text>
        <dbReference type="Rhea" id="RHEA:59472"/>
        <dbReference type="ChEBI" id="CHEBI:15377"/>
        <dbReference type="ChEBI" id="CHEBI:15378"/>
        <dbReference type="ChEBI" id="CHEBI:143093"/>
        <dbReference type="ChEBI" id="CHEBI:143098"/>
    </reaction>
    <physiologicalReaction direction="left-to-right" evidence="3">
        <dbReference type="Rhea" id="RHEA:59473"/>
    </physiologicalReaction>
</comment>
<dbReference type="Pfam" id="PF04766">
    <property type="entry name" value="Baculo_p26"/>
    <property type="match status" value="1"/>
</dbReference>